<keyword evidence="2" id="KW-1185">Reference proteome</keyword>
<dbReference type="RefSeq" id="WP_343800466.1">
    <property type="nucleotide sequence ID" value="NZ_BAAADJ010000052.1"/>
</dbReference>
<protein>
    <recommendedName>
        <fullName evidence="3">Methionyl-tRNA formyltransferase</fullName>
    </recommendedName>
</protein>
<dbReference type="Proteomes" id="UP001500782">
    <property type="component" value="Unassembled WGS sequence"/>
</dbReference>
<dbReference type="EMBL" id="BAAADJ010000052">
    <property type="protein sequence ID" value="GAA0337628.1"/>
    <property type="molecule type" value="Genomic_DNA"/>
</dbReference>
<comment type="caution">
    <text evidence="1">The sequence shown here is derived from an EMBL/GenBank/DDBJ whole genome shotgun (WGS) entry which is preliminary data.</text>
</comment>
<accession>A0ABP3GAF7</accession>
<evidence type="ECO:0000313" key="1">
    <source>
        <dbReference type="EMBL" id="GAA0337628.1"/>
    </source>
</evidence>
<evidence type="ECO:0008006" key="3">
    <source>
        <dbReference type="Google" id="ProtNLM"/>
    </source>
</evidence>
<proteinExistence type="predicted"/>
<name>A0ABP3GAF7_9BACI</name>
<organism evidence="1 2">
    <name type="scientific">Bacillus carboniphilus</name>
    <dbReference type="NCBI Taxonomy" id="86663"/>
    <lineage>
        <taxon>Bacteria</taxon>
        <taxon>Bacillati</taxon>
        <taxon>Bacillota</taxon>
        <taxon>Bacilli</taxon>
        <taxon>Bacillales</taxon>
        <taxon>Bacillaceae</taxon>
        <taxon>Bacillus</taxon>
    </lineage>
</organism>
<evidence type="ECO:0000313" key="2">
    <source>
        <dbReference type="Proteomes" id="UP001500782"/>
    </source>
</evidence>
<sequence length="74" mass="8615">MALINKMERISRNSKVHAEVETSYNVVIKNGKKYVQLNTYGSRERKQKGEVSQTIQLSEEAINKLQEIIKNEDY</sequence>
<reference evidence="2" key="1">
    <citation type="journal article" date="2019" name="Int. J. Syst. Evol. Microbiol.">
        <title>The Global Catalogue of Microorganisms (GCM) 10K type strain sequencing project: providing services to taxonomists for standard genome sequencing and annotation.</title>
        <authorList>
            <consortium name="The Broad Institute Genomics Platform"/>
            <consortium name="The Broad Institute Genome Sequencing Center for Infectious Disease"/>
            <person name="Wu L."/>
            <person name="Ma J."/>
        </authorList>
    </citation>
    <scope>NUCLEOTIDE SEQUENCE [LARGE SCALE GENOMIC DNA]</scope>
    <source>
        <strain evidence="2">JCM 9731</strain>
    </source>
</reference>
<gene>
    <name evidence="1" type="ORF">GCM10008967_29860</name>
</gene>